<dbReference type="InterPro" id="IPR005252">
    <property type="entry name" value="CoaBC"/>
</dbReference>
<evidence type="ECO:0000256" key="2">
    <source>
        <dbReference type="ARBA" id="ARBA00023239"/>
    </source>
</evidence>
<feature type="binding site" evidence="3">
    <location>
        <position position="291"/>
    </location>
    <ligand>
        <name>CTP</name>
        <dbReference type="ChEBI" id="CHEBI:37563"/>
    </ligand>
</feature>
<name>A0A516KFE6_9BACI</name>
<dbReference type="Gene3D" id="3.40.50.1950">
    <property type="entry name" value="Flavin prenyltransferase-like"/>
    <property type="match status" value="1"/>
</dbReference>
<dbReference type="AlphaFoldDB" id="A0A516KFE6"/>
<accession>A0A516KFE6</accession>
<dbReference type="EC" id="6.3.2.5" evidence="3"/>
<keyword evidence="3" id="KW-0511">Multifunctional enzyme</keyword>
<feature type="binding site" evidence="3">
    <location>
        <position position="339"/>
    </location>
    <ligand>
        <name>CTP</name>
        <dbReference type="ChEBI" id="CHEBI:37563"/>
    </ligand>
</feature>
<sequence>MLNGTNILLGVSGGIAAYKACALTSKLTQQGANVKVIMTDNATQFVSPLTFQALSRNPVFTDTFDEKDPAKIAHIDLADWADLVLLAPATANIIAKIANGISDDMLSTTLLATTAPIYIAPAMNVHMYAHPAVVENMKRLEGWGYKFIEPGNGYLACGYVGKGRLEEPETIVEVIDRDFSKVSKNTFFTGKKILITGGPTREAVDPVRFFTNHSSGKMGFALAEEAAKKGADVTLISGPVNLDTPEHVRRIHVDSANDMYEAVMEHYANQDIVIKAAAVADYRPKTVHQQKVKKSDGLLTIEMERTKDILHELGATKRHQFLVGFAAETNDVMEYGRKKLKKKNLDAIVINDVTEQGAGFGSDTNAVTYLNKLGEEMQLSMSTKSDIARQILQFIESDMKDGRL</sequence>
<feature type="domain" description="DNA/pantothenate metabolism flavoprotein C-terminal" evidence="6">
    <location>
        <begin position="189"/>
        <end position="396"/>
    </location>
</feature>
<evidence type="ECO:0000256" key="3">
    <source>
        <dbReference type="HAMAP-Rule" id="MF_02225"/>
    </source>
</evidence>
<evidence type="ECO:0000313" key="8">
    <source>
        <dbReference type="Proteomes" id="UP000315215"/>
    </source>
</evidence>
<feature type="binding site" evidence="3">
    <location>
        <position position="325"/>
    </location>
    <ligand>
        <name>CTP</name>
        <dbReference type="ChEBI" id="CHEBI:37563"/>
    </ligand>
</feature>
<dbReference type="InterPro" id="IPR035929">
    <property type="entry name" value="CoaB-like_sf"/>
</dbReference>
<dbReference type="GO" id="GO:0015941">
    <property type="term" value="P:pantothenate catabolic process"/>
    <property type="evidence" value="ECO:0007669"/>
    <property type="project" value="InterPro"/>
</dbReference>
<proteinExistence type="inferred from homology"/>
<dbReference type="EMBL" id="CP041666">
    <property type="protein sequence ID" value="QDP40128.1"/>
    <property type="molecule type" value="Genomic_DNA"/>
</dbReference>
<feature type="active site" description="Proton donor" evidence="3">
    <location>
        <position position="157"/>
    </location>
</feature>
<evidence type="ECO:0000256" key="4">
    <source>
        <dbReference type="RuleBase" id="RU364078"/>
    </source>
</evidence>
<keyword evidence="8" id="KW-1185">Reference proteome</keyword>
<dbReference type="OrthoDB" id="9802554at2"/>
<keyword evidence="3 4" id="KW-0288">FMN</keyword>
<comment type="function">
    <text evidence="4">Catalyzes two steps in the biosynthesis of coenzyme A. In the first step cysteine is conjugated to 4'-phosphopantothenate to form 4-phosphopantothenoylcysteine, in the latter compound is decarboxylated to form 4'-phosphopantotheine.</text>
</comment>
<comment type="function">
    <text evidence="3">Catalyzes two sequential steps in the biosynthesis of coenzyme A. In the first step cysteine is conjugated to 4'-phosphopantothenate to form 4-phosphopantothenoylcysteine. In the second step the latter compound is decarboxylated to form 4'-phosphopantotheine.</text>
</comment>
<dbReference type="Gene3D" id="3.40.50.10300">
    <property type="entry name" value="CoaB-like"/>
    <property type="match status" value="1"/>
</dbReference>
<feature type="binding site" evidence="3">
    <location>
        <position position="281"/>
    </location>
    <ligand>
        <name>CTP</name>
        <dbReference type="ChEBI" id="CHEBI:37563"/>
    </ligand>
</feature>
<feature type="domain" description="Flavoprotein" evidence="5">
    <location>
        <begin position="6"/>
        <end position="176"/>
    </location>
</feature>
<organism evidence="7 8">
    <name type="scientific">Radiobacillus deserti</name>
    <dbReference type="NCBI Taxonomy" id="2594883"/>
    <lineage>
        <taxon>Bacteria</taxon>
        <taxon>Bacillati</taxon>
        <taxon>Bacillota</taxon>
        <taxon>Bacilli</taxon>
        <taxon>Bacillales</taxon>
        <taxon>Bacillaceae</taxon>
        <taxon>Radiobacillus</taxon>
    </lineage>
</organism>
<comment type="cofactor">
    <cofactor evidence="3">
        <name>FMN</name>
        <dbReference type="ChEBI" id="CHEBI:58210"/>
    </cofactor>
    <text evidence="3">Binds 1 FMN per subunit.</text>
</comment>
<dbReference type="GO" id="GO:0004633">
    <property type="term" value="F:phosphopantothenoylcysteine decarboxylase activity"/>
    <property type="evidence" value="ECO:0007669"/>
    <property type="project" value="UniProtKB-UniRule"/>
</dbReference>
<dbReference type="UniPathway" id="UPA00241">
    <property type="reaction ID" value="UER00353"/>
</dbReference>
<dbReference type="Pfam" id="PF04127">
    <property type="entry name" value="DFP"/>
    <property type="match status" value="1"/>
</dbReference>
<protein>
    <recommendedName>
        <fullName evidence="3">Coenzyme A biosynthesis bifunctional protein CoaBC</fullName>
    </recommendedName>
    <alternativeName>
        <fullName evidence="3">DNA/pantothenate metabolism flavoprotein</fullName>
    </alternativeName>
    <alternativeName>
        <fullName evidence="3">Phosphopantothenoylcysteine synthetase/decarboxylase</fullName>
        <shortName evidence="3">PPCS-PPCDC</shortName>
    </alternativeName>
    <domain>
        <recommendedName>
            <fullName evidence="3">Phosphopantothenoylcysteine decarboxylase</fullName>
            <shortName evidence="3">PPC decarboxylase</shortName>
            <shortName evidence="3">PPC-DC</shortName>
            <ecNumber evidence="3">4.1.1.36</ecNumber>
        </recommendedName>
        <alternativeName>
            <fullName evidence="3">CoaC</fullName>
        </alternativeName>
    </domain>
    <domain>
        <recommendedName>
            <fullName evidence="3">Phosphopantothenate--cysteine ligase</fullName>
            <ecNumber evidence="3">6.3.2.5</ecNumber>
        </recommendedName>
        <alternativeName>
            <fullName evidence="3">CoaB</fullName>
        </alternativeName>
        <alternativeName>
            <fullName evidence="3">Phosphopantothenoylcysteine synthetase</fullName>
            <shortName evidence="3">PPC synthetase</shortName>
            <shortName evidence="3">PPC-S</shortName>
        </alternativeName>
    </domain>
</protein>
<dbReference type="NCBIfam" id="TIGR00521">
    <property type="entry name" value="coaBC_dfp"/>
    <property type="match status" value="1"/>
</dbReference>
<feature type="region of interest" description="Phosphopantothenate--cysteine ligase" evidence="3">
    <location>
        <begin position="193"/>
        <end position="404"/>
    </location>
</feature>
<dbReference type="EC" id="4.1.1.36" evidence="3"/>
<dbReference type="GO" id="GO:0004632">
    <property type="term" value="F:phosphopantothenate--cysteine ligase activity"/>
    <property type="evidence" value="ECO:0007669"/>
    <property type="project" value="UniProtKB-UniRule"/>
</dbReference>
<dbReference type="Proteomes" id="UP000315215">
    <property type="component" value="Chromosome"/>
</dbReference>
<evidence type="ECO:0000259" key="6">
    <source>
        <dbReference type="Pfam" id="PF04127"/>
    </source>
</evidence>
<comment type="similarity">
    <text evidence="3 4">In the C-terminal section; belongs to the PPC synthetase family.</text>
</comment>
<comment type="similarity">
    <text evidence="3 4">In the N-terminal section; belongs to the HFCD (homo-oligomeric flavin containing Cys decarboxylase) superfamily.</text>
</comment>
<dbReference type="SUPFAM" id="SSF102645">
    <property type="entry name" value="CoaB-like"/>
    <property type="match status" value="1"/>
</dbReference>
<feature type="region of interest" description="Phosphopantothenoylcysteine decarboxylase" evidence="3">
    <location>
        <begin position="1"/>
        <end position="192"/>
    </location>
</feature>
<evidence type="ECO:0000256" key="1">
    <source>
        <dbReference type="ARBA" id="ARBA00022793"/>
    </source>
</evidence>
<dbReference type="SUPFAM" id="SSF52507">
    <property type="entry name" value="Homo-oligomeric flavin-containing Cys decarboxylases, HFCD"/>
    <property type="match status" value="1"/>
</dbReference>
<comment type="caution">
    <text evidence="3">Lacks conserved residue(s) required for the propagation of feature annotation.</text>
</comment>
<dbReference type="Pfam" id="PF02441">
    <property type="entry name" value="Flavoprotein"/>
    <property type="match status" value="1"/>
</dbReference>
<dbReference type="RefSeq" id="WP_143893400.1">
    <property type="nucleotide sequence ID" value="NZ_CP041666.1"/>
</dbReference>
<feature type="binding site" evidence="3">
    <location>
        <position position="343"/>
    </location>
    <ligand>
        <name>CTP</name>
        <dbReference type="ChEBI" id="CHEBI:37563"/>
    </ligand>
</feature>
<dbReference type="KEGG" id="aqt:FN924_08075"/>
<keyword evidence="2 3" id="KW-0456">Lyase</keyword>
<evidence type="ECO:0000259" key="5">
    <source>
        <dbReference type="Pfam" id="PF02441"/>
    </source>
</evidence>
<dbReference type="GO" id="GO:0071513">
    <property type="term" value="C:phosphopantothenoylcysteine decarboxylase complex"/>
    <property type="evidence" value="ECO:0007669"/>
    <property type="project" value="TreeGrafter"/>
</dbReference>
<gene>
    <name evidence="3 7" type="primary">coaBC</name>
    <name evidence="7" type="ORF">FN924_08075</name>
</gene>
<dbReference type="GO" id="GO:0010181">
    <property type="term" value="F:FMN binding"/>
    <property type="evidence" value="ECO:0007669"/>
    <property type="project" value="UniProtKB-UniRule"/>
</dbReference>
<comment type="catalytic activity">
    <reaction evidence="3 4">
        <text>(R)-4'-phosphopantothenate + L-cysteine + CTP = N-[(R)-4-phosphopantothenoyl]-L-cysteine + CMP + diphosphate + H(+)</text>
        <dbReference type="Rhea" id="RHEA:19397"/>
        <dbReference type="ChEBI" id="CHEBI:10986"/>
        <dbReference type="ChEBI" id="CHEBI:15378"/>
        <dbReference type="ChEBI" id="CHEBI:33019"/>
        <dbReference type="ChEBI" id="CHEBI:35235"/>
        <dbReference type="ChEBI" id="CHEBI:37563"/>
        <dbReference type="ChEBI" id="CHEBI:59458"/>
        <dbReference type="ChEBI" id="CHEBI:60377"/>
        <dbReference type="EC" id="6.3.2.5"/>
    </reaction>
</comment>
<comment type="pathway">
    <text evidence="3 4">Cofactor biosynthesis; coenzyme A biosynthesis; CoA from (R)-pantothenate: step 2/5.</text>
</comment>
<keyword evidence="3" id="KW-0460">Magnesium</keyword>
<comment type="cofactor">
    <cofactor evidence="3">
        <name>Mg(2+)</name>
        <dbReference type="ChEBI" id="CHEBI:18420"/>
    </cofactor>
</comment>
<dbReference type="GO" id="GO:0015937">
    <property type="term" value="P:coenzyme A biosynthetic process"/>
    <property type="evidence" value="ECO:0007669"/>
    <property type="project" value="UniProtKB-UniRule"/>
</dbReference>
<keyword evidence="3 4" id="KW-0436">Ligase</keyword>
<dbReference type="GO" id="GO:0046872">
    <property type="term" value="F:metal ion binding"/>
    <property type="evidence" value="ECO:0007669"/>
    <property type="project" value="UniProtKB-KW"/>
</dbReference>
<keyword evidence="3" id="KW-0479">Metal-binding</keyword>
<keyword evidence="3 4" id="KW-0285">Flavoprotein</keyword>
<dbReference type="HAMAP" id="MF_02225">
    <property type="entry name" value="CoaBC"/>
    <property type="match status" value="1"/>
</dbReference>
<dbReference type="PANTHER" id="PTHR14359">
    <property type="entry name" value="HOMO-OLIGOMERIC FLAVIN CONTAINING CYS DECARBOXYLASE FAMILY"/>
    <property type="match status" value="1"/>
</dbReference>
<keyword evidence="1 3" id="KW-0210">Decarboxylase</keyword>
<dbReference type="InterPro" id="IPR007085">
    <property type="entry name" value="DNA/pantothenate-metab_flavo_C"/>
</dbReference>
<comment type="pathway">
    <text evidence="3 4">Cofactor biosynthesis; coenzyme A biosynthesis; CoA from (R)-pantothenate: step 3/5.</text>
</comment>
<reference evidence="7 8" key="1">
    <citation type="submission" date="2019-07" db="EMBL/GenBank/DDBJ databases">
        <authorList>
            <person name="Li J."/>
        </authorList>
    </citation>
    <scope>NUCLEOTIDE SEQUENCE [LARGE SCALE GENOMIC DNA]</scope>
    <source>
        <strain evidence="7 8">TKL69</strain>
    </source>
</reference>
<dbReference type="InterPro" id="IPR003382">
    <property type="entry name" value="Flavoprotein"/>
</dbReference>
<dbReference type="PANTHER" id="PTHR14359:SF6">
    <property type="entry name" value="PHOSPHOPANTOTHENOYLCYSTEINE DECARBOXYLASE"/>
    <property type="match status" value="1"/>
</dbReference>
<evidence type="ECO:0000313" key="7">
    <source>
        <dbReference type="EMBL" id="QDP40128.1"/>
    </source>
</evidence>
<comment type="catalytic activity">
    <reaction evidence="3 4">
        <text>N-[(R)-4-phosphopantothenoyl]-L-cysteine + H(+) = (R)-4'-phosphopantetheine + CO2</text>
        <dbReference type="Rhea" id="RHEA:16793"/>
        <dbReference type="ChEBI" id="CHEBI:15378"/>
        <dbReference type="ChEBI" id="CHEBI:16526"/>
        <dbReference type="ChEBI" id="CHEBI:59458"/>
        <dbReference type="ChEBI" id="CHEBI:61723"/>
        <dbReference type="EC" id="4.1.1.36"/>
    </reaction>
</comment>
<dbReference type="InterPro" id="IPR036551">
    <property type="entry name" value="Flavin_trans-like"/>
</dbReference>